<protein>
    <recommendedName>
        <fullName evidence="5 6">Phosphoglycolate phosphatase</fullName>
        <shortName evidence="5">PGP</shortName>
        <shortName evidence="5">PGPase</shortName>
        <ecNumber evidence="5 6">3.1.3.18</ecNumber>
    </recommendedName>
</protein>
<dbReference type="Proteomes" id="UP000570823">
    <property type="component" value="Unassembled WGS sequence"/>
</dbReference>
<dbReference type="Gene3D" id="3.90.1070.10">
    <property type="match status" value="1"/>
</dbReference>
<dbReference type="GO" id="GO:0005829">
    <property type="term" value="C:cytosol"/>
    <property type="evidence" value="ECO:0007669"/>
    <property type="project" value="TreeGrafter"/>
</dbReference>
<feature type="active site" description="Nucleophile" evidence="5">
    <location>
        <position position="8"/>
    </location>
</feature>
<dbReference type="NCBIfam" id="NF002245">
    <property type="entry name" value="PRK01158.1"/>
    <property type="match status" value="1"/>
</dbReference>
<dbReference type="GO" id="GO:0000287">
    <property type="term" value="F:magnesium ion binding"/>
    <property type="evidence" value="ECO:0007669"/>
    <property type="project" value="InterPro"/>
</dbReference>
<dbReference type="Gene3D" id="3.40.50.1000">
    <property type="entry name" value="HAD superfamily/HAD-like"/>
    <property type="match status" value="1"/>
</dbReference>
<dbReference type="Pfam" id="PF08282">
    <property type="entry name" value="Hydrolase_3"/>
    <property type="match status" value="2"/>
</dbReference>
<keyword evidence="2 5" id="KW-0378">Hydrolase</keyword>
<keyword evidence="8" id="KW-1185">Reference proteome</keyword>
<dbReference type="HAMAP" id="MF_01419">
    <property type="entry name" value="GPH_hydrolase_arch"/>
    <property type="match status" value="1"/>
</dbReference>
<feature type="binding site" evidence="5">
    <location>
        <position position="182"/>
    </location>
    <ligand>
        <name>Mg(2+)</name>
        <dbReference type="ChEBI" id="CHEBI:18420"/>
    </ligand>
</feature>
<dbReference type="RefSeq" id="WP_176789168.1">
    <property type="nucleotide sequence ID" value="NZ_JABXWR010000001.1"/>
</dbReference>
<dbReference type="SFLD" id="SFLDG01140">
    <property type="entry name" value="C2.B:_Phosphomannomutase_and_P"/>
    <property type="match status" value="1"/>
</dbReference>
<feature type="binding site" evidence="5">
    <location>
        <position position="8"/>
    </location>
    <ligand>
        <name>Mg(2+)</name>
        <dbReference type="ChEBI" id="CHEBI:18420"/>
    </ligand>
</feature>
<gene>
    <name evidence="7" type="ORF">HWN36_09815</name>
</gene>
<proteinExistence type="inferred from homology"/>
<dbReference type="InterPro" id="IPR006382">
    <property type="entry name" value="PGPase"/>
</dbReference>
<dbReference type="GO" id="GO:0008967">
    <property type="term" value="F:phosphoglycolate phosphatase activity"/>
    <property type="evidence" value="ECO:0007669"/>
    <property type="project" value="UniProtKB-UniRule"/>
</dbReference>
<dbReference type="SUPFAM" id="SSF56784">
    <property type="entry name" value="HAD-like"/>
    <property type="match status" value="1"/>
</dbReference>
<feature type="binding site" evidence="5">
    <location>
        <position position="155"/>
    </location>
    <ligand>
        <name>substrate</name>
    </ligand>
</feature>
<dbReference type="NCBIfam" id="TIGR01482">
    <property type="entry name" value="SPP-subfamily"/>
    <property type="match status" value="1"/>
</dbReference>
<feature type="binding site" evidence="5">
    <location>
        <position position="178"/>
    </location>
    <ligand>
        <name>Mg(2+)</name>
        <dbReference type="ChEBI" id="CHEBI:18420"/>
    </ligand>
</feature>
<evidence type="ECO:0000256" key="6">
    <source>
        <dbReference type="NCBIfam" id="TIGR01487"/>
    </source>
</evidence>
<dbReference type="PANTHER" id="PTHR10000:SF8">
    <property type="entry name" value="HAD SUPERFAMILY HYDROLASE-LIKE, TYPE 3"/>
    <property type="match status" value="1"/>
</dbReference>
<comment type="catalytic activity">
    <reaction evidence="5">
        <text>2-phosphoglycolate + H2O = glycolate + phosphate</text>
        <dbReference type="Rhea" id="RHEA:14369"/>
        <dbReference type="ChEBI" id="CHEBI:15377"/>
        <dbReference type="ChEBI" id="CHEBI:29805"/>
        <dbReference type="ChEBI" id="CHEBI:43474"/>
        <dbReference type="ChEBI" id="CHEBI:58033"/>
        <dbReference type="EC" id="3.1.3.18"/>
    </reaction>
</comment>
<comment type="caution">
    <text evidence="7">The sequence shown here is derived from an EMBL/GenBank/DDBJ whole genome shotgun (WGS) entry which is preliminary data.</text>
</comment>
<sequence>MLKAIVTDLDGTLTDERRRISTAAIEAIRDLVDAGVPVVIASGNTVCSLDILCKMIGTDGTVICENGGVYRFRFDGQIQITGRQPICWDAYHRIEEHFAAKGERLTLYSPENRFADVAFARSVDPAETAEVIADMPVRVIDTGFAIHLQYEGVSKGTALSDLAALMGISTDEMLAVGDSGNDTEMIRRAGIGAAVGNATEEMRDAADYVSKNKYGNGFVEIIQKYRPYFFER</sequence>
<dbReference type="SFLD" id="SFLDG01144">
    <property type="entry name" value="C2.B.4:_PGP_Like"/>
    <property type="match status" value="1"/>
</dbReference>
<comment type="similarity">
    <text evidence="5">Belongs to the archaeal SPP-like hydrolase family.</text>
</comment>
<evidence type="ECO:0000256" key="4">
    <source>
        <dbReference type="ARBA" id="ARBA00023277"/>
    </source>
</evidence>
<evidence type="ECO:0000256" key="2">
    <source>
        <dbReference type="ARBA" id="ARBA00022801"/>
    </source>
</evidence>
<dbReference type="NCBIfam" id="TIGR01484">
    <property type="entry name" value="HAD-SF-IIB"/>
    <property type="match status" value="1"/>
</dbReference>
<comment type="function">
    <text evidence="5">Catalyzes the dephosphorylation of 2-phosphoglycolate.</text>
</comment>
<reference evidence="7 8" key="1">
    <citation type="submission" date="2020-06" db="EMBL/GenBank/DDBJ databases">
        <title>Methanofollis fontis sp. nov., a methanogen isolated from marine sediments near a cold seep at Four-Way Closure Ridge offshore southwestern Taiwan.</title>
        <authorList>
            <person name="Chen S.-C."/>
            <person name="Teng N.-H."/>
            <person name="Lin Y.-S."/>
            <person name="Lai M.-C."/>
            <person name="Chen H.-H."/>
            <person name="Wang C.-C."/>
        </authorList>
    </citation>
    <scope>NUCLEOTIDE SEQUENCE [LARGE SCALE GENOMIC DNA]</scope>
    <source>
        <strain evidence="7 8">DSM 2702</strain>
    </source>
</reference>
<name>A0A7K4HQP4_9EURY</name>
<dbReference type="AlphaFoldDB" id="A0A7K4HQP4"/>
<feature type="binding site" evidence="5">
    <location>
        <position position="10"/>
    </location>
    <ligand>
        <name>Mg(2+)</name>
        <dbReference type="ChEBI" id="CHEBI:18420"/>
    </ligand>
</feature>
<evidence type="ECO:0000313" key="7">
    <source>
        <dbReference type="EMBL" id="NVO67595.1"/>
    </source>
</evidence>
<dbReference type="PANTHER" id="PTHR10000">
    <property type="entry name" value="PHOSPHOSERINE PHOSPHATASE"/>
    <property type="match status" value="1"/>
</dbReference>
<dbReference type="CDD" id="cd07514">
    <property type="entry name" value="HAD_Pase"/>
    <property type="match status" value="1"/>
</dbReference>
<evidence type="ECO:0000313" key="8">
    <source>
        <dbReference type="Proteomes" id="UP000570823"/>
    </source>
</evidence>
<organism evidence="7 8">
    <name type="scientific">Methanofollis tationis</name>
    <dbReference type="NCBI Taxonomy" id="81417"/>
    <lineage>
        <taxon>Archaea</taxon>
        <taxon>Methanobacteriati</taxon>
        <taxon>Methanobacteriota</taxon>
        <taxon>Stenosarchaea group</taxon>
        <taxon>Methanomicrobia</taxon>
        <taxon>Methanomicrobiales</taxon>
        <taxon>Methanomicrobiaceae</taxon>
        <taxon>Methanofollis</taxon>
    </lineage>
</organism>
<evidence type="ECO:0000256" key="3">
    <source>
        <dbReference type="ARBA" id="ARBA00022842"/>
    </source>
</evidence>
<keyword evidence="3 5" id="KW-0460">Magnesium</keyword>
<dbReference type="SFLD" id="SFLDF00446">
    <property type="entry name" value="phosphoglycolate_phosphatase_3"/>
    <property type="match status" value="1"/>
</dbReference>
<dbReference type="NCBIfam" id="TIGR01487">
    <property type="entry name" value="Pglycolate_arch"/>
    <property type="match status" value="1"/>
</dbReference>
<dbReference type="InterPro" id="IPR023214">
    <property type="entry name" value="HAD_sf"/>
</dbReference>
<comment type="cofactor">
    <cofactor evidence="5">
        <name>Mg(2+)</name>
        <dbReference type="ChEBI" id="CHEBI:18420"/>
    </cofactor>
</comment>
<dbReference type="InterPro" id="IPR006379">
    <property type="entry name" value="HAD-SF_hydro_IIB"/>
</dbReference>
<dbReference type="EMBL" id="JABXWR010000001">
    <property type="protein sequence ID" value="NVO67595.1"/>
    <property type="molecule type" value="Genomic_DNA"/>
</dbReference>
<dbReference type="EC" id="3.1.3.18" evidence="5 6"/>
<evidence type="ECO:0000256" key="1">
    <source>
        <dbReference type="ARBA" id="ARBA00022723"/>
    </source>
</evidence>
<keyword evidence="4 5" id="KW-0119">Carbohydrate metabolism</keyword>
<accession>A0A7K4HQP4</accession>
<keyword evidence="1 5" id="KW-0479">Metal-binding</keyword>
<dbReference type="PRINTS" id="PR00119">
    <property type="entry name" value="CATATPASE"/>
</dbReference>
<dbReference type="SFLD" id="SFLDS00003">
    <property type="entry name" value="Haloacid_Dehalogenase"/>
    <property type="match status" value="1"/>
</dbReference>
<evidence type="ECO:0000256" key="5">
    <source>
        <dbReference type="HAMAP-Rule" id="MF_01419"/>
    </source>
</evidence>
<dbReference type="InterPro" id="IPR036412">
    <property type="entry name" value="HAD-like_sf"/>
</dbReference>